<dbReference type="EMBL" id="RWGY01000007">
    <property type="protein sequence ID" value="TVU41121.1"/>
    <property type="molecule type" value="Genomic_DNA"/>
</dbReference>
<protein>
    <submittedName>
        <fullName evidence="1">Uncharacterized protein</fullName>
    </submittedName>
</protein>
<feature type="non-terminal residue" evidence="1">
    <location>
        <position position="1"/>
    </location>
</feature>
<reference evidence="1 2" key="1">
    <citation type="journal article" date="2019" name="Sci. Rep.">
        <title>A high-quality genome of Eragrostis curvula grass provides insights into Poaceae evolution and supports new strategies to enhance forage quality.</title>
        <authorList>
            <person name="Carballo J."/>
            <person name="Santos B.A.C.M."/>
            <person name="Zappacosta D."/>
            <person name="Garbus I."/>
            <person name="Selva J.P."/>
            <person name="Gallo C.A."/>
            <person name="Diaz A."/>
            <person name="Albertini E."/>
            <person name="Caccamo M."/>
            <person name="Echenique V."/>
        </authorList>
    </citation>
    <scope>NUCLEOTIDE SEQUENCE [LARGE SCALE GENOMIC DNA]</scope>
    <source>
        <strain evidence="2">cv. Victoria</strain>
        <tissue evidence="1">Leaf</tissue>
    </source>
</reference>
<dbReference type="Proteomes" id="UP000324897">
    <property type="component" value="Chromosome 4"/>
</dbReference>
<name>A0A5J9VZP3_9POAL</name>
<sequence length="63" mass="6770">VASRAVSRLGRGLRWESPSSGGVESGTALVESAVVSHVDGYRFCFRCCLVEFLSRSTSQGFDV</sequence>
<comment type="caution">
    <text evidence="1">The sequence shown here is derived from an EMBL/GenBank/DDBJ whole genome shotgun (WGS) entry which is preliminary data.</text>
</comment>
<organism evidence="1 2">
    <name type="scientific">Eragrostis curvula</name>
    <name type="common">weeping love grass</name>
    <dbReference type="NCBI Taxonomy" id="38414"/>
    <lineage>
        <taxon>Eukaryota</taxon>
        <taxon>Viridiplantae</taxon>
        <taxon>Streptophyta</taxon>
        <taxon>Embryophyta</taxon>
        <taxon>Tracheophyta</taxon>
        <taxon>Spermatophyta</taxon>
        <taxon>Magnoliopsida</taxon>
        <taxon>Liliopsida</taxon>
        <taxon>Poales</taxon>
        <taxon>Poaceae</taxon>
        <taxon>PACMAD clade</taxon>
        <taxon>Chloridoideae</taxon>
        <taxon>Eragrostideae</taxon>
        <taxon>Eragrostidinae</taxon>
        <taxon>Eragrostis</taxon>
    </lineage>
</organism>
<dbReference type="Gramene" id="TVU41121">
    <property type="protein sequence ID" value="TVU41121"/>
    <property type="gene ID" value="EJB05_14615"/>
</dbReference>
<accession>A0A5J9VZP3</accession>
<keyword evidence="2" id="KW-1185">Reference proteome</keyword>
<gene>
    <name evidence="1" type="ORF">EJB05_14615</name>
</gene>
<feature type="non-terminal residue" evidence="1">
    <location>
        <position position="63"/>
    </location>
</feature>
<dbReference type="AlphaFoldDB" id="A0A5J9VZP3"/>
<evidence type="ECO:0000313" key="1">
    <source>
        <dbReference type="EMBL" id="TVU41121.1"/>
    </source>
</evidence>
<evidence type="ECO:0000313" key="2">
    <source>
        <dbReference type="Proteomes" id="UP000324897"/>
    </source>
</evidence>
<proteinExistence type="predicted"/>